<accession>A0ABQ3YUQ8</accession>
<feature type="transmembrane region" description="Helical" evidence="1">
    <location>
        <begin position="308"/>
        <end position="327"/>
    </location>
</feature>
<gene>
    <name evidence="2" type="ORF">Adu01nite_24290</name>
</gene>
<feature type="transmembrane region" description="Helical" evidence="1">
    <location>
        <begin position="142"/>
        <end position="159"/>
    </location>
</feature>
<dbReference type="Proteomes" id="UP000637628">
    <property type="component" value="Unassembled WGS sequence"/>
</dbReference>
<keyword evidence="2" id="KW-0808">Transferase</keyword>
<protein>
    <submittedName>
        <fullName evidence="2">Glycosyl transferase</fullName>
    </submittedName>
</protein>
<organism evidence="2 3">
    <name type="scientific">Paractinoplanes durhamensis</name>
    <dbReference type="NCBI Taxonomy" id="113563"/>
    <lineage>
        <taxon>Bacteria</taxon>
        <taxon>Bacillati</taxon>
        <taxon>Actinomycetota</taxon>
        <taxon>Actinomycetes</taxon>
        <taxon>Micromonosporales</taxon>
        <taxon>Micromonosporaceae</taxon>
        <taxon>Paractinoplanes</taxon>
    </lineage>
</organism>
<evidence type="ECO:0000313" key="2">
    <source>
        <dbReference type="EMBL" id="GIE01079.1"/>
    </source>
</evidence>
<keyword evidence="3" id="KW-1185">Reference proteome</keyword>
<feature type="transmembrane region" description="Helical" evidence="1">
    <location>
        <begin position="379"/>
        <end position="397"/>
    </location>
</feature>
<name>A0ABQ3YUQ8_9ACTN</name>
<comment type="caution">
    <text evidence="2">The sequence shown here is derived from an EMBL/GenBank/DDBJ whole genome shotgun (WGS) entry which is preliminary data.</text>
</comment>
<keyword evidence="1" id="KW-0472">Membrane</keyword>
<dbReference type="GO" id="GO:0016740">
    <property type="term" value="F:transferase activity"/>
    <property type="evidence" value="ECO:0007669"/>
    <property type="project" value="UniProtKB-KW"/>
</dbReference>
<feature type="transmembrane region" description="Helical" evidence="1">
    <location>
        <begin position="108"/>
        <end position="130"/>
    </location>
</feature>
<evidence type="ECO:0000256" key="1">
    <source>
        <dbReference type="SAM" id="Phobius"/>
    </source>
</evidence>
<evidence type="ECO:0000313" key="3">
    <source>
        <dbReference type="Proteomes" id="UP000637628"/>
    </source>
</evidence>
<reference evidence="2 3" key="1">
    <citation type="submission" date="2021-01" db="EMBL/GenBank/DDBJ databases">
        <title>Whole genome shotgun sequence of Actinoplanes durhamensis NBRC 14914.</title>
        <authorList>
            <person name="Komaki H."/>
            <person name="Tamura T."/>
        </authorList>
    </citation>
    <scope>NUCLEOTIDE SEQUENCE [LARGE SCALE GENOMIC DNA]</scope>
    <source>
        <strain evidence="2 3">NBRC 14914</strain>
    </source>
</reference>
<feature type="transmembrane region" description="Helical" evidence="1">
    <location>
        <begin position="19"/>
        <end position="40"/>
    </location>
</feature>
<sequence>MATGAAEPVRISARIRDGLADSVVLLCYLLLALWVARGLWGGPSSRLLYNHDDQGFFMAMLAHGERVVFYGDSPFYTDRLNFPDGVNLMANTSVLAISLPLAPVTHEFGPAVSFAVMLTVALAGTAGAWWWLLSRHLVESRVAAFAGGLWIGFAPGFVLHTNGQPNLACGFVVPFIVWQVIRLREPGRRWRGGALLGVLIAVQAFVGEEFLLLLAITLGFVAFFFAFSRPPVRDFLAGLLVAAGVAGVLLAYPLYWQFFGPGHYSGLPFRPDLYATPLGSIVAYPRGVLAGNDAIAKRVGGGSLTEDATLWGPGACLMLLVSMALLWRSVAARSVALAGLVLLVMSFGSRLRITKATSIGPAPLGWLDRLPVFDLVSTSRYALATTTIVGVLFALAGDRVRRCSRLWRGAFWGGMAVAMVPLFPLPLHTRPAPPTPAFFADGNWRSYVPDGRSVVIVPLPAMVTGRDGMRIAALNHLDFPVPRGYFLGPKDPPRDNSGSWSPPARYTVLLLDGIRRTGRVPVLIGGERQAVLSDLRYWRAAIVVLLPAAPHRAAVRRVLISVLGPPSAVGGVELWRVPAEA</sequence>
<feature type="transmembrane region" description="Helical" evidence="1">
    <location>
        <begin position="334"/>
        <end position="353"/>
    </location>
</feature>
<feature type="transmembrane region" description="Helical" evidence="1">
    <location>
        <begin position="235"/>
        <end position="255"/>
    </location>
</feature>
<feature type="transmembrane region" description="Helical" evidence="1">
    <location>
        <begin position="165"/>
        <end position="183"/>
    </location>
</feature>
<feature type="transmembrane region" description="Helical" evidence="1">
    <location>
        <begin position="190"/>
        <end position="206"/>
    </location>
</feature>
<keyword evidence="1" id="KW-1133">Transmembrane helix</keyword>
<feature type="transmembrane region" description="Helical" evidence="1">
    <location>
        <begin position="409"/>
        <end position="427"/>
    </location>
</feature>
<proteinExistence type="predicted"/>
<keyword evidence="1" id="KW-0812">Transmembrane</keyword>
<feature type="transmembrane region" description="Helical" evidence="1">
    <location>
        <begin position="212"/>
        <end position="228"/>
    </location>
</feature>
<dbReference type="EMBL" id="BOML01000021">
    <property type="protein sequence ID" value="GIE01079.1"/>
    <property type="molecule type" value="Genomic_DNA"/>
</dbReference>